<dbReference type="InterPro" id="IPR037407">
    <property type="entry name" value="MLP_fam"/>
</dbReference>
<dbReference type="Pfam" id="PF03621">
    <property type="entry name" value="MbtH"/>
    <property type="match status" value="1"/>
</dbReference>
<dbReference type="InterPro" id="IPR005153">
    <property type="entry name" value="MbtH-like_dom"/>
</dbReference>
<dbReference type="PANTHER" id="PTHR38444">
    <property type="entry name" value="ENTEROBACTIN BIOSYNTHESIS PROTEIN YBDZ"/>
    <property type="match status" value="1"/>
</dbReference>
<dbReference type="EMBL" id="JAGSXH010000111">
    <property type="protein sequence ID" value="MBS2965967.1"/>
    <property type="molecule type" value="Genomic_DNA"/>
</dbReference>
<gene>
    <name evidence="2" type="ORF">KGA66_23175</name>
</gene>
<dbReference type="InterPro" id="IPR038020">
    <property type="entry name" value="MbtH-like_sf"/>
</dbReference>
<feature type="domain" description="MbtH-like" evidence="1">
    <location>
        <begin position="3"/>
        <end position="53"/>
    </location>
</feature>
<proteinExistence type="predicted"/>
<evidence type="ECO:0000259" key="1">
    <source>
        <dbReference type="SMART" id="SM00923"/>
    </source>
</evidence>
<protein>
    <submittedName>
        <fullName evidence="2">MbtH family protein</fullName>
    </submittedName>
</protein>
<dbReference type="GO" id="GO:0019290">
    <property type="term" value="P:siderophore biosynthetic process"/>
    <property type="evidence" value="ECO:0007669"/>
    <property type="project" value="TreeGrafter"/>
</dbReference>
<accession>A0A8J7WT25</accession>
<evidence type="ECO:0000313" key="2">
    <source>
        <dbReference type="EMBL" id="MBS2965967.1"/>
    </source>
</evidence>
<dbReference type="GO" id="GO:0005829">
    <property type="term" value="C:cytosol"/>
    <property type="evidence" value="ECO:0007669"/>
    <property type="project" value="TreeGrafter"/>
</dbReference>
<evidence type="ECO:0000313" key="3">
    <source>
        <dbReference type="Proteomes" id="UP000677913"/>
    </source>
</evidence>
<keyword evidence="3" id="KW-1185">Reference proteome</keyword>
<dbReference type="Proteomes" id="UP000677913">
    <property type="component" value="Unassembled WGS sequence"/>
</dbReference>
<dbReference type="SUPFAM" id="SSF160582">
    <property type="entry name" value="MbtH-like"/>
    <property type="match status" value="1"/>
</dbReference>
<comment type="caution">
    <text evidence="2">The sequence shown here is derived from an EMBL/GenBank/DDBJ whole genome shotgun (WGS) entry which is preliminary data.</text>
</comment>
<name>A0A8J7WT25_9ACTN</name>
<dbReference type="SMART" id="SM00923">
    <property type="entry name" value="MbtH"/>
    <property type="match status" value="1"/>
</dbReference>
<dbReference type="PANTHER" id="PTHR38444:SF1">
    <property type="entry name" value="ENTEROBACTIN BIOSYNTHESIS PROTEIN YBDZ"/>
    <property type="match status" value="1"/>
</dbReference>
<sequence length="69" mass="7771">MTNPFEDADREYFALVNDERQYSLWPADIDVPSGWSVVHGGAGRDACLAYIEEYWTDMRPAGLARAMGD</sequence>
<organism evidence="2 3">
    <name type="scientific">Actinocrinis puniceicyclus</name>
    <dbReference type="NCBI Taxonomy" id="977794"/>
    <lineage>
        <taxon>Bacteria</taxon>
        <taxon>Bacillati</taxon>
        <taxon>Actinomycetota</taxon>
        <taxon>Actinomycetes</taxon>
        <taxon>Catenulisporales</taxon>
        <taxon>Actinospicaceae</taxon>
        <taxon>Actinocrinis</taxon>
    </lineage>
</organism>
<dbReference type="RefSeq" id="WP_211470583.1">
    <property type="nucleotide sequence ID" value="NZ_JAGSXH010000111.1"/>
</dbReference>
<dbReference type="Gene3D" id="3.90.820.10">
    <property type="entry name" value="Structural Genomics, Unknown Function 30-nov-00 1gh9 Mol_id"/>
    <property type="match status" value="1"/>
</dbReference>
<reference evidence="2" key="1">
    <citation type="submission" date="2021-04" db="EMBL/GenBank/DDBJ databases">
        <title>Genome based classification of Actinospica acidithermotolerans sp. nov., an actinobacterium isolated from an Indonesian hot spring.</title>
        <authorList>
            <person name="Kusuma A.B."/>
            <person name="Putra K.E."/>
            <person name="Nafisah S."/>
            <person name="Loh J."/>
            <person name="Nouioui I."/>
            <person name="Goodfellow M."/>
        </authorList>
    </citation>
    <scope>NUCLEOTIDE SEQUENCE</scope>
    <source>
        <strain evidence="2">DSM 45618</strain>
    </source>
</reference>
<dbReference type="AlphaFoldDB" id="A0A8J7WT25"/>